<dbReference type="Pfam" id="PF02931">
    <property type="entry name" value="Neur_chan_LBD"/>
    <property type="match status" value="1"/>
</dbReference>
<reference evidence="4" key="1">
    <citation type="submission" date="2022-11" db="UniProtKB">
        <authorList>
            <consortium name="WormBaseParasite"/>
        </authorList>
    </citation>
    <scope>IDENTIFICATION</scope>
</reference>
<evidence type="ECO:0000256" key="1">
    <source>
        <dbReference type="SAM" id="Phobius"/>
    </source>
</evidence>
<evidence type="ECO:0000313" key="4">
    <source>
        <dbReference type="WBParaSite" id="nRc.2.0.1.t17447-RA"/>
    </source>
</evidence>
<dbReference type="InterPro" id="IPR006202">
    <property type="entry name" value="Neur_chan_lig-bd"/>
</dbReference>
<name>A0A915IUF3_ROMCU</name>
<organism evidence="3 4">
    <name type="scientific">Romanomermis culicivorax</name>
    <name type="common">Nematode worm</name>
    <dbReference type="NCBI Taxonomy" id="13658"/>
    <lineage>
        <taxon>Eukaryota</taxon>
        <taxon>Metazoa</taxon>
        <taxon>Ecdysozoa</taxon>
        <taxon>Nematoda</taxon>
        <taxon>Enoplea</taxon>
        <taxon>Dorylaimia</taxon>
        <taxon>Mermithida</taxon>
        <taxon>Mermithoidea</taxon>
        <taxon>Mermithidae</taxon>
        <taxon>Romanomermis</taxon>
    </lineage>
</organism>
<keyword evidence="3" id="KW-1185">Reference proteome</keyword>
<evidence type="ECO:0000313" key="3">
    <source>
        <dbReference type="Proteomes" id="UP000887565"/>
    </source>
</evidence>
<dbReference type="GO" id="GO:0005230">
    <property type="term" value="F:extracellular ligand-gated monoatomic ion channel activity"/>
    <property type="evidence" value="ECO:0007669"/>
    <property type="project" value="InterPro"/>
</dbReference>
<dbReference type="Gene3D" id="2.70.170.10">
    <property type="entry name" value="Neurotransmitter-gated ion-channel ligand-binding domain"/>
    <property type="match status" value="1"/>
</dbReference>
<accession>A0A915IUF3</accession>
<dbReference type="InterPro" id="IPR036734">
    <property type="entry name" value="Neur_chan_lig-bd_sf"/>
</dbReference>
<feature type="domain" description="Neurotransmitter-gated ion-channel ligand-binding" evidence="2">
    <location>
        <begin position="157"/>
        <end position="236"/>
    </location>
</feature>
<protein>
    <submittedName>
        <fullName evidence="4">Neurotransmitter-gated ion-channel ligand-binding domain-containing protein</fullName>
    </submittedName>
</protein>
<keyword evidence="1" id="KW-0472">Membrane</keyword>
<dbReference type="WBParaSite" id="nRc.2.0.1.t17447-RA">
    <property type="protein sequence ID" value="nRc.2.0.1.t17447-RA"/>
    <property type="gene ID" value="nRc.2.0.1.g17447"/>
</dbReference>
<sequence length="314" mass="36076">MTYGAIGHDFDQSFVVQIINIVGINEECIRAPYAVAEVPDWEMDAVTAALKNVESIEIDSLCLMLLLLISVLTIAVKSFQDTDRHADGSRSAVGRLRSSEMIVLVQDFFQYGARFAGMFIQVVIPIFIVVIFQISTTLQQNETGYFRGQFLGNGQTSQTLRKILSDYDNFARPKSKTDPQKPTEITIWMRILDMTWKNDEIIFKMQTKRRWTDERLKFDAAQVEDKRVRSVRLFNPSIGDKSKIVQGVLDLTDIRYDRKGVNMTWPPNSPEACMIVHSEEKVRFEHIHCSKDYKTINGREKEILTASFSFIRKI</sequence>
<dbReference type="Proteomes" id="UP000887565">
    <property type="component" value="Unplaced"/>
</dbReference>
<dbReference type="GO" id="GO:0016020">
    <property type="term" value="C:membrane"/>
    <property type="evidence" value="ECO:0007669"/>
    <property type="project" value="InterPro"/>
</dbReference>
<keyword evidence="1" id="KW-0812">Transmembrane</keyword>
<keyword evidence="1" id="KW-1133">Transmembrane helix</keyword>
<dbReference type="AlphaFoldDB" id="A0A915IUF3"/>
<dbReference type="SUPFAM" id="SSF63712">
    <property type="entry name" value="Nicotinic receptor ligand binding domain-like"/>
    <property type="match status" value="1"/>
</dbReference>
<feature type="transmembrane region" description="Helical" evidence="1">
    <location>
        <begin position="111"/>
        <end position="132"/>
    </location>
</feature>
<proteinExistence type="predicted"/>
<evidence type="ECO:0000259" key="2">
    <source>
        <dbReference type="Pfam" id="PF02931"/>
    </source>
</evidence>